<feature type="transmembrane region" description="Helical" evidence="1">
    <location>
        <begin position="64"/>
        <end position="86"/>
    </location>
</feature>
<sequence length="178" mass="18933">MAALPPPSDSAMKTAKHPRTALAGPYGHPFHAMMVTIPIGAWTAAIVFDIIALARDDDAFATGAFWLIVIGIVGAAIAAVLGLMDFTVIAKGTRAHKVALTHMVLNTFALLLFVGSVLLRLREPDEPSVWGFVVAVVAFLVVGASGFLGGEIAYRFGVRVADESTQRTYFEPVQRDAP</sequence>
<dbReference type="RefSeq" id="WP_156242920.1">
    <property type="nucleotide sequence ID" value="NZ_BAAAZL010000004.1"/>
</dbReference>
<dbReference type="OrthoDB" id="9795104at2"/>
<evidence type="ECO:0000259" key="2">
    <source>
        <dbReference type="Pfam" id="PF09990"/>
    </source>
</evidence>
<name>A0A6I6DTL8_9MICO</name>
<keyword evidence="4" id="KW-1185">Reference proteome</keyword>
<feature type="transmembrane region" description="Helical" evidence="1">
    <location>
        <begin position="130"/>
        <end position="149"/>
    </location>
</feature>
<evidence type="ECO:0000256" key="1">
    <source>
        <dbReference type="SAM" id="Phobius"/>
    </source>
</evidence>
<feature type="transmembrane region" description="Helical" evidence="1">
    <location>
        <begin position="98"/>
        <end position="118"/>
    </location>
</feature>
<dbReference type="Pfam" id="PF09990">
    <property type="entry name" value="DUF2231"/>
    <property type="match status" value="1"/>
</dbReference>
<keyword evidence="1" id="KW-0812">Transmembrane</keyword>
<dbReference type="AlphaFoldDB" id="A0A6I6DTL8"/>
<proteinExistence type="predicted"/>
<keyword evidence="1" id="KW-0472">Membrane</keyword>
<organism evidence="3 4">
    <name type="scientific">Microbacterium oryzae</name>
    <dbReference type="NCBI Taxonomy" id="743009"/>
    <lineage>
        <taxon>Bacteria</taxon>
        <taxon>Bacillati</taxon>
        <taxon>Actinomycetota</taxon>
        <taxon>Actinomycetes</taxon>
        <taxon>Micrococcales</taxon>
        <taxon>Microbacteriaceae</taxon>
        <taxon>Microbacterium</taxon>
    </lineage>
</organism>
<keyword evidence="1" id="KW-1133">Transmembrane helix</keyword>
<dbReference type="EMBL" id="CP032550">
    <property type="protein sequence ID" value="QGU28382.1"/>
    <property type="molecule type" value="Genomic_DNA"/>
</dbReference>
<gene>
    <name evidence="3" type="ORF">D7D94_12385</name>
</gene>
<dbReference type="InterPro" id="IPR019251">
    <property type="entry name" value="DUF2231_TM"/>
</dbReference>
<evidence type="ECO:0000313" key="4">
    <source>
        <dbReference type="Proteomes" id="UP000422989"/>
    </source>
</evidence>
<reference evidence="3 4" key="1">
    <citation type="submission" date="2018-09" db="EMBL/GenBank/DDBJ databases">
        <title>Whole genome sequencing of Microbacterium oryzae strain MB-10T.</title>
        <authorList>
            <person name="Das S.K."/>
        </authorList>
    </citation>
    <scope>NUCLEOTIDE SEQUENCE [LARGE SCALE GENOMIC DNA]</scope>
    <source>
        <strain evidence="3 4">MB-10</strain>
    </source>
</reference>
<feature type="domain" description="DUF2231" evidence="2">
    <location>
        <begin position="27"/>
        <end position="161"/>
    </location>
</feature>
<feature type="transmembrane region" description="Helical" evidence="1">
    <location>
        <begin position="32"/>
        <end position="52"/>
    </location>
</feature>
<dbReference type="KEGG" id="moj:D7D94_12385"/>
<evidence type="ECO:0000313" key="3">
    <source>
        <dbReference type="EMBL" id="QGU28382.1"/>
    </source>
</evidence>
<protein>
    <submittedName>
        <fullName evidence="3">DUF2231 domain-containing protein</fullName>
    </submittedName>
</protein>
<accession>A0A6I6DTL8</accession>
<dbReference type="Proteomes" id="UP000422989">
    <property type="component" value="Chromosome"/>
</dbReference>